<evidence type="ECO:0000313" key="2">
    <source>
        <dbReference type="EMBL" id="KZV18943.1"/>
    </source>
</evidence>
<evidence type="ECO:0000313" key="3">
    <source>
        <dbReference type="Proteomes" id="UP000250235"/>
    </source>
</evidence>
<proteinExistence type="predicted"/>
<feature type="compositionally biased region" description="Basic and acidic residues" evidence="1">
    <location>
        <begin position="759"/>
        <end position="775"/>
    </location>
</feature>
<dbReference type="EMBL" id="KV017176">
    <property type="protein sequence ID" value="KZV18943.1"/>
    <property type="molecule type" value="Genomic_DNA"/>
</dbReference>
<dbReference type="OrthoDB" id="1839301at2759"/>
<feature type="compositionally biased region" description="Basic and acidic residues" evidence="1">
    <location>
        <begin position="411"/>
        <end position="440"/>
    </location>
</feature>
<gene>
    <name evidence="2" type="ORF">F511_28021</name>
</gene>
<evidence type="ECO:0000256" key="1">
    <source>
        <dbReference type="SAM" id="MobiDB-lite"/>
    </source>
</evidence>
<name>A0A2Z7ABF3_9LAMI</name>
<sequence length="800" mass="89331">MASSLISNTNQVYFASILGMDNEGMVAMFEVLISSGLNGFLGCSSAIYEAALIEFFQNASVRDGQVVGTVQGKPVEISEKLFARNFELPMEGLKDMHEVPKDLVFHARSEFSHNGEPLSTSCKKREMKIEFRLLSDILAKSVTVKAWSFDAVTHERFLMISAINGGVQINWGRLLFNIFKDMVTPGSRQAKGYAVQICTLLKNVPDLELVDSKEFPPLKILTAKTVSRYIAINNKIVVEDVEDEPRVNKTPMKKAVSKRRPVSAFVEPAVKRKRTLVGKDADVAKDSALVTVAQEAVPLQIVAPIFDVPPAPKRKAPKRKLRLEPGSDDETETVEKESTVEEPVLDTYTKTTKLLELEITGVNEIENIVEQQDNELTADDVDNIIEQILEDTTQMEADAGETDVGDQTVQRYDEKESRIGELETDKVTDPEPLKSEKSQEAEAEMVTTADESISIEEHLAQIPDNWLLPSVLAANITQIRYGQGIVIREVNILQGQSTTIADTDKGKKPLVEDSVQGHPAQEIFSLICADVDFLVQLREQVIEDVAKFFSSFSLKRLAVLGSTEDIAAKEEKVLAWAEIDSVQIALQRLGLILLNTENCYFGNFWRAKIMVDGSWLILEGVDYWRPISKPVDSYRWETVPQRPYFDDLAPLGALIEPLQDIDSRSPFSRAVRNLWTENALLLTDLVDTRKEFKEQKAEIFMEMDERLATIRSDLLDFRAQAQENHLNLSTQLGYLVDSINRDGDGKKGESSSSRLQPPLDDKDRGSGGSRGDRSGSSRKRYFSSGGGPQRRSAEYWVGGK</sequence>
<protein>
    <recommendedName>
        <fullName evidence="4">Splicing factor 3B subunit 1-like</fullName>
    </recommendedName>
</protein>
<dbReference type="AlphaFoldDB" id="A0A2Z7ABF3"/>
<accession>A0A2Z7ABF3</accession>
<feature type="region of interest" description="Disordered" evidence="1">
    <location>
        <begin position="313"/>
        <end position="339"/>
    </location>
</feature>
<organism evidence="2 3">
    <name type="scientific">Dorcoceras hygrometricum</name>
    <dbReference type="NCBI Taxonomy" id="472368"/>
    <lineage>
        <taxon>Eukaryota</taxon>
        <taxon>Viridiplantae</taxon>
        <taxon>Streptophyta</taxon>
        <taxon>Embryophyta</taxon>
        <taxon>Tracheophyta</taxon>
        <taxon>Spermatophyta</taxon>
        <taxon>Magnoliopsida</taxon>
        <taxon>eudicotyledons</taxon>
        <taxon>Gunneridae</taxon>
        <taxon>Pentapetalae</taxon>
        <taxon>asterids</taxon>
        <taxon>lamiids</taxon>
        <taxon>Lamiales</taxon>
        <taxon>Gesneriaceae</taxon>
        <taxon>Didymocarpoideae</taxon>
        <taxon>Trichosporeae</taxon>
        <taxon>Loxocarpinae</taxon>
        <taxon>Dorcoceras</taxon>
    </lineage>
</organism>
<reference evidence="2 3" key="1">
    <citation type="journal article" date="2015" name="Proc. Natl. Acad. Sci. U.S.A.">
        <title>The resurrection genome of Boea hygrometrica: A blueprint for survival of dehydration.</title>
        <authorList>
            <person name="Xiao L."/>
            <person name="Yang G."/>
            <person name="Zhang L."/>
            <person name="Yang X."/>
            <person name="Zhao S."/>
            <person name="Ji Z."/>
            <person name="Zhou Q."/>
            <person name="Hu M."/>
            <person name="Wang Y."/>
            <person name="Chen M."/>
            <person name="Xu Y."/>
            <person name="Jin H."/>
            <person name="Xiao X."/>
            <person name="Hu G."/>
            <person name="Bao F."/>
            <person name="Hu Y."/>
            <person name="Wan P."/>
            <person name="Li L."/>
            <person name="Deng X."/>
            <person name="Kuang T."/>
            <person name="Xiang C."/>
            <person name="Zhu J.K."/>
            <person name="Oliver M.J."/>
            <person name="He Y."/>
        </authorList>
    </citation>
    <scope>NUCLEOTIDE SEQUENCE [LARGE SCALE GENOMIC DNA]</scope>
    <source>
        <strain evidence="3">cv. XS01</strain>
    </source>
</reference>
<dbReference type="Proteomes" id="UP000250235">
    <property type="component" value="Unassembled WGS sequence"/>
</dbReference>
<feature type="region of interest" description="Disordered" evidence="1">
    <location>
        <begin position="741"/>
        <end position="800"/>
    </location>
</feature>
<feature type="region of interest" description="Disordered" evidence="1">
    <location>
        <begin position="398"/>
        <end position="440"/>
    </location>
</feature>
<evidence type="ECO:0008006" key="4">
    <source>
        <dbReference type="Google" id="ProtNLM"/>
    </source>
</evidence>
<keyword evidence="3" id="KW-1185">Reference proteome</keyword>